<name>A0ABN9RU49_9DINO</name>
<evidence type="ECO:0000313" key="4">
    <source>
        <dbReference type="EMBL" id="CAK0821942.1"/>
    </source>
</evidence>
<feature type="compositionally biased region" description="Low complexity" evidence="3">
    <location>
        <begin position="385"/>
        <end position="399"/>
    </location>
</feature>
<keyword evidence="5" id="KW-1185">Reference proteome</keyword>
<evidence type="ECO:0000256" key="1">
    <source>
        <dbReference type="ARBA" id="ARBA00022729"/>
    </source>
</evidence>
<keyword evidence="2" id="KW-0378">Hydrolase</keyword>
<evidence type="ECO:0000256" key="2">
    <source>
        <dbReference type="ARBA" id="ARBA00022801"/>
    </source>
</evidence>
<protein>
    <recommendedName>
        <fullName evidence="6">Feruloyl esterase</fullName>
    </recommendedName>
</protein>
<sequence>MPACAWDSPIVRCEPCKAPGCQYRAIRDSDYCCRCCQFAACPDNANEAAETCPRAPDGHEPDCPRLERSILQRSWWERFRCDQAYDEDAACLVVPPDNFENLAEPAAVLLFLTGNGHVDDREDFLWGGVDCLLRNPEIRSNFFVVMPKPTSKCGLLRYTGDGWRKTWAENAVWALFTEVLRRLGPSRVDPARLYATGYSLGGAGVWHLAILFGQYMAAIAPISGGCGWPGDSWPRRSNPEPTKLARLEALAIRAYQIDVDERAGNPARDMAWLCWSVAEENEELCLRGVDPGTTVEVKTRRWQRPAGEAWELWVAAGPLQDHSHWKRSGGDRHCLWTRVYPFPEWGMAGFLLRHSVPQASQWHFDDPPLLVDTTEVRRQQEVSWAAAAEEAKAQAAAPASGEDAQASPPAGGTAGEESARGAGQDSCEGGYSPGPAVAHEPKKARVAEEALETAKAHEFTAGAIAAEAEAA</sequence>
<feature type="compositionally biased region" description="Basic and acidic residues" evidence="3">
    <location>
        <begin position="439"/>
        <end position="451"/>
    </location>
</feature>
<dbReference type="InterPro" id="IPR029058">
    <property type="entry name" value="AB_hydrolase_fold"/>
</dbReference>
<organism evidence="4 5">
    <name type="scientific">Prorocentrum cordatum</name>
    <dbReference type="NCBI Taxonomy" id="2364126"/>
    <lineage>
        <taxon>Eukaryota</taxon>
        <taxon>Sar</taxon>
        <taxon>Alveolata</taxon>
        <taxon>Dinophyceae</taxon>
        <taxon>Prorocentrales</taxon>
        <taxon>Prorocentraceae</taxon>
        <taxon>Prorocentrum</taxon>
    </lineage>
</organism>
<reference evidence="4" key="1">
    <citation type="submission" date="2023-10" db="EMBL/GenBank/DDBJ databases">
        <authorList>
            <person name="Chen Y."/>
            <person name="Shah S."/>
            <person name="Dougan E. K."/>
            <person name="Thang M."/>
            <person name="Chan C."/>
        </authorList>
    </citation>
    <scope>NUCLEOTIDE SEQUENCE [LARGE SCALE GENOMIC DNA]</scope>
</reference>
<evidence type="ECO:0000313" key="5">
    <source>
        <dbReference type="Proteomes" id="UP001189429"/>
    </source>
</evidence>
<feature type="region of interest" description="Disordered" evidence="3">
    <location>
        <begin position="383"/>
        <end position="451"/>
    </location>
</feature>
<gene>
    <name evidence="4" type="ORF">PCOR1329_LOCUS23076</name>
</gene>
<keyword evidence="1" id="KW-0732">Signal</keyword>
<evidence type="ECO:0000256" key="3">
    <source>
        <dbReference type="SAM" id="MobiDB-lite"/>
    </source>
</evidence>
<dbReference type="SUPFAM" id="SSF53474">
    <property type="entry name" value="alpha/beta-Hydrolases"/>
    <property type="match status" value="1"/>
</dbReference>
<evidence type="ECO:0008006" key="6">
    <source>
        <dbReference type="Google" id="ProtNLM"/>
    </source>
</evidence>
<dbReference type="PANTHER" id="PTHR43037:SF5">
    <property type="entry name" value="FERULOYL ESTERASE"/>
    <property type="match status" value="1"/>
</dbReference>
<proteinExistence type="predicted"/>
<dbReference type="InterPro" id="IPR050955">
    <property type="entry name" value="Plant_Biomass_Hydrol_Est"/>
</dbReference>
<dbReference type="Gene3D" id="3.40.50.1820">
    <property type="entry name" value="alpha/beta hydrolase"/>
    <property type="match status" value="1"/>
</dbReference>
<dbReference type="EMBL" id="CAUYUJ010007779">
    <property type="protein sequence ID" value="CAK0821942.1"/>
    <property type="molecule type" value="Genomic_DNA"/>
</dbReference>
<comment type="caution">
    <text evidence="4">The sequence shown here is derived from an EMBL/GenBank/DDBJ whole genome shotgun (WGS) entry which is preliminary data.</text>
</comment>
<dbReference type="Proteomes" id="UP001189429">
    <property type="component" value="Unassembled WGS sequence"/>
</dbReference>
<dbReference type="PANTHER" id="PTHR43037">
    <property type="entry name" value="UNNAMED PRODUCT-RELATED"/>
    <property type="match status" value="1"/>
</dbReference>
<accession>A0ABN9RU49</accession>